<organism evidence="3 4">
    <name type="scientific">Nocardia panacis</name>
    <dbReference type="NCBI Taxonomy" id="2340916"/>
    <lineage>
        <taxon>Bacteria</taxon>
        <taxon>Bacillati</taxon>
        <taxon>Actinomycetota</taxon>
        <taxon>Actinomycetes</taxon>
        <taxon>Mycobacteriales</taxon>
        <taxon>Nocardiaceae</taxon>
        <taxon>Nocardia</taxon>
    </lineage>
</organism>
<dbReference type="Gene3D" id="1.10.3300.10">
    <property type="entry name" value="Jann2411-like domain"/>
    <property type="match status" value="1"/>
</dbReference>
<reference evidence="3 4" key="1">
    <citation type="submission" date="2018-09" db="EMBL/GenBank/DDBJ databases">
        <title>YIM PH21274 draft genome.</title>
        <authorList>
            <person name="Miao C."/>
        </authorList>
    </citation>
    <scope>NUCLEOTIDE SEQUENCE [LARGE SCALE GENOMIC DNA]</scope>
    <source>
        <strain evidence="3 4">YIM PH 21724</strain>
    </source>
</reference>
<evidence type="ECO:0000313" key="4">
    <source>
        <dbReference type="Proteomes" id="UP000266677"/>
    </source>
</evidence>
<keyword evidence="4" id="KW-1185">Reference proteome</keyword>
<dbReference type="InterPro" id="IPR023286">
    <property type="entry name" value="ABATE_dom_sf"/>
</dbReference>
<dbReference type="InterPro" id="IPR021005">
    <property type="entry name" value="Znf_CGNR"/>
</dbReference>
<feature type="domain" description="Zinc finger CGNR" evidence="2">
    <location>
        <begin position="214"/>
        <end position="255"/>
    </location>
</feature>
<dbReference type="InterPro" id="IPR010852">
    <property type="entry name" value="ABATE"/>
</dbReference>
<protein>
    <recommendedName>
        <fullName evidence="2">Zinc finger CGNR domain-containing protein</fullName>
    </recommendedName>
</protein>
<accession>A0A3A4L5V7</accession>
<dbReference type="EMBL" id="QZFU01000014">
    <property type="protein sequence ID" value="RJO78011.1"/>
    <property type="molecule type" value="Genomic_DNA"/>
</dbReference>
<comment type="caution">
    <text evidence="3">The sequence shown here is derived from an EMBL/GenBank/DDBJ whole genome shotgun (WGS) entry which is preliminary data.</text>
</comment>
<name>A0A3A4L5V7_9NOCA</name>
<dbReference type="SUPFAM" id="SSF160904">
    <property type="entry name" value="Jann2411-like"/>
    <property type="match status" value="1"/>
</dbReference>
<dbReference type="AlphaFoldDB" id="A0A3A4L5V7"/>
<feature type="region of interest" description="Disordered" evidence="1">
    <location>
        <begin position="1"/>
        <end position="22"/>
    </location>
</feature>
<dbReference type="Pfam" id="PF11706">
    <property type="entry name" value="zf-CGNR"/>
    <property type="match status" value="1"/>
</dbReference>
<evidence type="ECO:0000259" key="2">
    <source>
        <dbReference type="Pfam" id="PF11706"/>
    </source>
</evidence>
<gene>
    <name evidence="3" type="ORF">D5S18_07040</name>
</gene>
<evidence type="ECO:0000256" key="1">
    <source>
        <dbReference type="SAM" id="MobiDB-lite"/>
    </source>
</evidence>
<evidence type="ECO:0000313" key="3">
    <source>
        <dbReference type="EMBL" id="RJO78011.1"/>
    </source>
</evidence>
<dbReference type="PANTHER" id="PTHR35525:SF3">
    <property type="entry name" value="BLL6575 PROTEIN"/>
    <property type="match status" value="1"/>
</dbReference>
<feature type="compositionally biased region" description="Polar residues" evidence="1">
    <location>
        <begin position="9"/>
        <end position="19"/>
    </location>
</feature>
<sequence length="261" mass="28892">MDSPRSCPSAGSSPDTMNRSVPIANMPRASSQVRMVAERASAVVCCDICTLLKLTSHMVTRSVTYHLVMDAEEVRDWVWYGGRVSVDFVNTRRDRYAGGRELLEHPSDLDAWFTTAQLIPCRAEVAEELLREARQLREAIDAGIRSVVGSEPFDAGARDVINNWLARANHPPRLELSDGLPILRMDDAPTDATGALYRIALDAAQLLGSDTRSRIRICAGAECSGRFVDLSVAGRRRWCRMSVCGNRAKAAQHRRSARSQH</sequence>
<dbReference type="PANTHER" id="PTHR35525">
    <property type="entry name" value="BLL6575 PROTEIN"/>
    <property type="match status" value="1"/>
</dbReference>
<proteinExistence type="predicted"/>
<dbReference type="Pfam" id="PF07336">
    <property type="entry name" value="ABATE"/>
    <property type="match status" value="1"/>
</dbReference>
<dbReference type="Proteomes" id="UP000266677">
    <property type="component" value="Unassembled WGS sequence"/>
</dbReference>